<comment type="caution">
    <text evidence="3">The sequence shown here is derived from an EMBL/GenBank/DDBJ whole genome shotgun (WGS) entry which is preliminary data.</text>
</comment>
<keyword evidence="2" id="KW-0812">Transmembrane</keyword>
<feature type="transmembrane region" description="Helical" evidence="2">
    <location>
        <begin position="50"/>
        <end position="69"/>
    </location>
</feature>
<organism evidence="3 4">
    <name type="scientific">Clohesyomyces aquaticus</name>
    <dbReference type="NCBI Taxonomy" id="1231657"/>
    <lineage>
        <taxon>Eukaryota</taxon>
        <taxon>Fungi</taxon>
        <taxon>Dikarya</taxon>
        <taxon>Ascomycota</taxon>
        <taxon>Pezizomycotina</taxon>
        <taxon>Dothideomycetes</taxon>
        <taxon>Pleosporomycetidae</taxon>
        <taxon>Pleosporales</taxon>
        <taxon>Lindgomycetaceae</taxon>
        <taxon>Clohesyomyces</taxon>
    </lineage>
</organism>
<dbReference type="EMBL" id="MCFA01000111">
    <property type="protein sequence ID" value="ORY07159.1"/>
    <property type="molecule type" value="Genomic_DNA"/>
</dbReference>
<dbReference type="AlphaFoldDB" id="A0A1Y1ZA69"/>
<sequence length="184" mass="19913">MALILSSITFTSAIPNPSALLPPVKRQAPPTLTIVDPNAAAKNQIDPIPLAILCILVASLLATLAYWCCHKHRKGEKKDRLAPPIRKDSSDGEKTPPVLPRRQTQNQPPQRNTKPPAQQPQTRSTMPAEPSPLRTSTTPSSQQLGPSRTSTTPHGHQPEPQSTTHADPAPPKRTGTMPPIQEKP</sequence>
<proteinExistence type="predicted"/>
<keyword evidence="4" id="KW-1185">Reference proteome</keyword>
<evidence type="ECO:0000256" key="1">
    <source>
        <dbReference type="SAM" id="MobiDB-lite"/>
    </source>
</evidence>
<evidence type="ECO:0000256" key="2">
    <source>
        <dbReference type="SAM" id="Phobius"/>
    </source>
</evidence>
<evidence type="ECO:0000313" key="3">
    <source>
        <dbReference type="EMBL" id="ORY07159.1"/>
    </source>
</evidence>
<feature type="compositionally biased region" description="Low complexity" evidence="1">
    <location>
        <begin position="100"/>
        <end position="116"/>
    </location>
</feature>
<feature type="compositionally biased region" description="Basic and acidic residues" evidence="1">
    <location>
        <begin position="76"/>
        <end position="94"/>
    </location>
</feature>
<keyword evidence="2" id="KW-0472">Membrane</keyword>
<evidence type="ECO:0000313" key="4">
    <source>
        <dbReference type="Proteomes" id="UP000193144"/>
    </source>
</evidence>
<accession>A0A1Y1ZA69</accession>
<reference evidence="3 4" key="1">
    <citation type="submission" date="2016-07" db="EMBL/GenBank/DDBJ databases">
        <title>Pervasive Adenine N6-methylation of Active Genes in Fungi.</title>
        <authorList>
            <consortium name="DOE Joint Genome Institute"/>
            <person name="Mondo S.J."/>
            <person name="Dannebaum R.O."/>
            <person name="Kuo R.C."/>
            <person name="Labutti K."/>
            <person name="Haridas S."/>
            <person name="Kuo A."/>
            <person name="Salamov A."/>
            <person name="Ahrendt S.R."/>
            <person name="Lipzen A."/>
            <person name="Sullivan W."/>
            <person name="Andreopoulos W.B."/>
            <person name="Clum A."/>
            <person name="Lindquist E."/>
            <person name="Daum C."/>
            <person name="Ramamoorthy G.K."/>
            <person name="Gryganskyi A."/>
            <person name="Culley D."/>
            <person name="Magnuson J.K."/>
            <person name="James T.Y."/>
            <person name="O'Malley M.A."/>
            <person name="Stajich J.E."/>
            <person name="Spatafora J.W."/>
            <person name="Visel A."/>
            <person name="Grigoriev I.V."/>
        </authorList>
    </citation>
    <scope>NUCLEOTIDE SEQUENCE [LARGE SCALE GENOMIC DNA]</scope>
    <source>
        <strain evidence="3 4">CBS 115471</strain>
    </source>
</reference>
<dbReference type="Proteomes" id="UP000193144">
    <property type="component" value="Unassembled WGS sequence"/>
</dbReference>
<feature type="region of interest" description="Disordered" evidence="1">
    <location>
        <begin position="73"/>
        <end position="184"/>
    </location>
</feature>
<name>A0A1Y1ZA69_9PLEO</name>
<protein>
    <submittedName>
        <fullName evidence="3">Uncharacterized protein</fullName>
    </submittedName>
</protein>
<gene>
    <name evidence="3" type="ORF">BCR34DRAFT_616768</name>
</gene>
<feature type="compositionally biased region" description="Low complexity" evidence="1">
    <location>
        <begin position="131"/>
        <end position="141"/>
    </location>
</feature>
<keyword evidence="2" id="KW-1133">Transmembrane helix</keyword>
<feature type="compositionally biased region" description="Polar residues" evidence="1">
    <location>
        <begin position="142"/>
        <end position="165"/>
    </location>
</feature>